<keyword evidence="2" id="KW-0812">Transmembrane</keyword>
<evidence type="ECO:0000313" key="4">
    <source>
        <dbReference type="Proteomes" id="UP000319213"/>
    </source>
</evidence>
<gene>
    <name evidence="3" type="ORF">FHX40_0317</name>
</gene>
<organism evidence="3 4">
    <name type="scientific">Thermopolyspora flexuosa</name>
    <dbReference type="NCBI Taxonomy" id="103836"/>
    <lineage>
        <taxon>Bacteria</taxon>
        <taxon>Bacillati</taxon>
        <taxon>Actinomycetota</taxon>
        <taxon>Actinomycetes</taxon>
        <taxon>Streptosporangiales</taxon>
        <taxon>Streptosporangiaceae</taxon>
        <taxon>Thermopolyspora</taxon>
    </lineage>
</organism>
<comment type="caution">
    <text evidence="3">The sequence shown here is derived from an EMBL/GenBank/DDBJ whole genome shotgun (WGS) entry which is preliminary data.</text>
</comment>
<keyword evidence="2" id="KW-1133">Transmembrane helix</keyword>
<feature type="region of interest" description="Disordered" evidence="1">
    <location>
        <begin position="1"/>
        <end position="28"/>
    </location>
</feature>
<name>A0A543ISV4_9ACTN</name>
<evidence type="ECO:0000313" key="3">
    <source>
        <dbReference type="EMBL" id="TQM73664.1"/>
    </source>
</evidence>
<dbReference type="Pfam" id="PF14155">
    <property type="entry name" value="DUF4307"/>
    <property type="match status" value="1"/>
</dbReference>
<reference evidence="3 4" key="1">
    <citation type="submission" date="2019-06" db="EMBL/GenBank/DDBJ databases">
        <title>Sequencing the genomes of 1000 actinobacteria strains.</title>
        <authorList>
            <person name="Klenk H.-P."/>
        </authorList>
    </citation>
    <scope>NUCLEOTIDE SEQUENCE [LARGE SCALE GENOMIC DNA]</scope>
    <source>
        <strain evidence="3 4">DSM 43186</strain>
    </source>
</reference>
<dbReference type="EMBL" id="VFPQ01000001">
    <property type="protein sequence ID" value="TQM73664.1"/>
    <property type="molecule type" value="Genomic_DNA"/>
</dbReference>
<proteinExistence type="predicted"/>
<accession>A0A543ISV4</accession>
<dbReference type="Proteomes" id="UP000319213">
    <property type="component" value="Unassembled WGS sequence"/>
</dbReference>
<keyword evidence="4" id="KW-1185">Reference proteome</keyword>
<dbReference type="InterPro" id="IPR025443">
    <property type="entry name" value="DUF4307"/>
</dbReference>
<dbReference type="AlphaFoldDB" id="A0A543ISV4"/>
<dbReference type="RefSeq" id="WP_142257948.1">
    <property type="nucleotide sequence ID" value="NZ_BMPV01000004.1"/>
</dbReference>
<evidence type="ECO:0000256" key="1">
    <source>
        <dbReference type="SAM" id="MobiDB-lite"/>
    </source>
</evidence>
<feature type="transmembrane region" description="Helical" evidence="2">
    <location>
        <begin position="35"/>
        <end position="58"/>
    </location>
</feature>
<protein>
    <submittedName>
        <fullName evidence="3">Uncharacterized protein DUF4307</fullName>
    </submittedName>
</protein>
<sequence>MATEEPEARPNTAPVLGRPEDSPERPRRKGGIGRFLVYLVIGAIVVVLTIGWGIVLMLGRGAPDVRGQVISFDRSDPSVMVITFQVYKPADRAAVCRLRAVDVDGVEVGNREVEIPAGEQYVTRTERVLTGAQSWNGQVQHCYLVQ</sequence>
<evidence type="ECO:0000256" key="2">
    <source>
        <dbReference type="SAM" id="Phobius"/>
    </source>
</evidence>
<dbReference type="OrthoDB" id="3542971at2"/>
<keyword evidence="2" id="KW-0472">Membrane</keyword>